<evidence type="ECO:0000313" key="2">
    <source>
        <dbReference type="Proteomes" id="UP000278157"/>
    </source>
</evidence>
<proteinExistence type="predicted"/>
<dbReference type="AlphaFoldDB" id="A0A448KQI4"/>
<sequence length="32" mass="3687">MSANELFKELKESLSLKEIAEKLELHTGTLKR</sequence>
<protein>
    <recommendedName>
        <fullName evidence="3">DNA-binding protein</fullName>
    </recommendedName>
</protein>
<dbReference type="EMBL" id="LR134372">
    <property type="protein sequence ID" value="VEG85648.1"/>
    <property type="molecule type" value="Genomic_DNA"/>
</dbReference>
<organism evidence="1 2">
    <name type="scientific">Campylobacter upsaliensis</name>
    <dbReference type="NCBI Taxonomy" id="28080"/>
    <lineage>
        <taxon>Bacteria</taxon>
        <taxon>Pseudomonadati</taxon>
        <taxon>Campylobacterota</taxon>
        <taxon>Epsilonproteobacteria</taxon>
        <taxon>Campylobacterales</taxon>
        <taxon>Campylobacteraceae</taxon>
        <taxon>Campylobacter</taxon>
    </lineage>
</organism>
<evidence type="ECO:0000313" key="1">
    <source>
        <dbReference type="EMBL" id="VEG85648.1"/>
    </source>
</evidence>
<dbReference type="Proteomes" id="UP000278157">
    <property type="component" value="Chromosome"/>
</dbReference>
<evidence type="ECO:0008006" key="3">
    <source>
        <dbReference type="Google" id="ProtNLM"/>
    </source>
</evidence>
<gene>
    <name evidence="1" type="ORF">NCTC11541_01716</name>
</gene>
<accession>A0A448KQI4</accession>
<reference evidence="1 2" key="1">
    <citation type="submission" date="2018-12" db="EMBL/GenBank/DDBJ databases">
        <authorList>
            <consortium name="Pathogen Informatics"/>
        </authorList>
    </citation>
    <scope>NUCLEOTIDE SEQUENCE [LARGE SCALE GENOMIC DNA]</scope>
    <source>
        <strain evidence="1 2">NCTC11541</strain>
    </source>
</reference>
<name>A0A448KQI4_CAMUP</name>